<gene>
    <name evidence="7" type="ordered locus">Caul_3001</name>
</gene>
<dbReference type="Gene3D" id="1.10.1660.10">
    <property type="match status" value="1"/>
</dbReference>
<proteinExistence type="predicted"/>
<dbReference type="PANTHER" id="PTHR30204">
    <property type="entry name" value="REDOX-CYCLING DRUG-SENSING TRANSCRIPTIONAL ACTIVATOR SOXR"/>
    <property type="match status" value="1"/>
</dbReference>
<feature type="domain" description="HTH merR-type" evidence="6">
    <location>
        <begin position="61"/>
        <end position="126"/>
    </location>
</feature>
<dbReference type="KEGG" id="cak:Caul_3001"/>
<dbReference type="GO" id="GO:0003677">
    <property type="term" value="F:DNA binding"/>
    <property type="evidence" value="ECO:0007669"/>
    <property type="project" value="UniProtKB-KW"/>
</dbReference>
<evidence type="ECO:0000256" key="4">
    <source>
        <dbReference type="ARBA" id="ARBA00023163"/>
    </source>
</evidence>
<dbReference type="GO" id="GO:0003700">
    <property type="term" value="F:DNA-binding transcription factor activity"/>
    <property type="evidence" value="ECO:0007669"/>
    <property type="project" value="InterPro"/>
</dbReference>
<sequence>MMDLTIAGPRTKAALALIERHRRRDDQRRRRAAPPPRTMKEKMQGSQAKRSIPPIPVASKIGDVAQQLGLTLRAIRLYEEMGLIACGRGPKNGRVLDDLAKARLSTIVDLKRLGLKISEISDLLAPDGLRSSILRDRLEARLSTLDQQRARLGAYLARLTAPEHCQSEG</sequence>
<keyword evidence="1" id="KW-0678">Repressor</keyword>
<dbReference type="HOGENOM" id="CLU_1575666_0_0_5"/>
<name>B0T0P9_CAUSK</name>
<dbReference type="SUPFAM" id="SSF46955">
    <property type="entry name" value="Putative DNA-binding domain"/>
    <property type="match status" value="1"/>
</dbReference>
<reference evidence="7" key="1">
    <citation type="submission" date="2008-01" db="EMBL/GenBank/DDBJ databases">
        <title>Complete sequence of chromosome of Caulobacter sp. K31.</title>
        <authorList>
            <consortium name="US DOE Joint Genome Institute"/>
            <person name="Copeland A."/>
            <person name="Lucas S."/>
            <person name="Lapidus A."/>
            <person name="Barry K."/>
            <person name="Glavina del Rio T."/>
            <person name="Dalin E."/>
            <person name="Tice H."/>
            <person name="Pitluck S."/>
            <person name="Bruce D."/>
            <person name="Goodwin L."/>
            <person name="Thompson L.S."/>
            <person name="Brettin T."/>
            <person name="Detter J.C."/>
            <person name="Han C."/>
            <person name="Schmutz J."/>
            <person name="Larimer F."/>
            <person name="Land M."/>
            <person name="Hauser L."/>
            <person name="Kyrpides N."/>
            <person name="Kim E."/>
            <person name="Stephens C."/>
            <person name="Richardson P."/>
        </authorList>
    </citation>
    <scope>NUCLEOTIDE SEQUENCE [LARGE SCALE GENOMIC DNA]</scope>
    <source>
        <strain evidence="7">K31</strain>
    </source>
</reference>
<accession>B0T0P9</accession>
<dbReference type="PANTHER" id="PTHR30204:SF69">
    <property type="entry name" value="MERR-FAMILY TRANSCRIPTIONAL REGULATOR"/>
    <property type="match status" value="1"/>
</dbReference>
<dbReference type="CDD" id="cd00592">
    <property type="entry name" value="HTH_MerR-like"/>
    <property type="match status" value="1"/>
</dbReference>
<dbReference type="InterPro" id="IPR047057">
    <property type="entry name" value="MerR_fam"/>
</dbReference>
<evidence type="ECO:0000313" key="7">
    <source>
        <dbReference type="EMBL" id="ABZ72128.1"/>
    </source>
</evidence>
<dbReference type="PROSITE" id="PS50937">
    <property type="entry name" value="HTH_MERR_2"/>
    <property type="match status" value="1"/>
</dbReference>
<evidence type="ECO:0000256" key="5">
    <source>
        <dbReference type="SAM" id="MobiDB-lite"/>
    </source>
</evidence>
<dbReference type="InterPro" id="IPR000551">
    <property type="entry name" value="MerR-type_HTH_dom"/>
</dbReference>
<dbReference type="EMBL" id="CP000927">
    <property type="protein sequence ID" value="ABZ72128.1"/>
    <property type="molecule type" value="Genomic_DNA"/>
</dbReference>
<keyword evidence="3" id="KW-0238">DNA-binding</keyword>
<evidence type="ECO:0000256" key="1">
    <source>
        <dbReference type="ARBA" id="ARBA00022491"/>
    </source>
</evidence>
<dbReference type="AlphaFoldDB" id="B0T0P9"/>
<dbReference type="InterPro" id="IPR009061">
    <property type="entry name" value="DNA-bd_dom_put_sf"/>
</dbReference>
<dbReference type="Pfam" id="PF13411">
    <property type="entry name" value="MerR_1"/>
    <property type="match status" value="1"/>
</dbReference>
<keyword evidence="4" id="KW-0804">Transcription</keyword>
<organism evidence="7">
    <name type="scientific">Caulobacter sp. (strain K31)</name>
    <dbReference type="NCBI Taxonomy" id="366602"/>
    <lineage>
        <taxon>Bacteria</taxon>
        <taxon>Pseudomonadati</taxon>
        <taxon>Pseudomonadota</taxon>
        <taxon>Alphaproteobacteria</taxon>
        <taxon>Caulobacterales</taxon>
        <taxon>Caulobacteraceae</taxon>
        <taxon>Caulobacter</taxon>
    </lineage>
</organism>
<dbReference type="SMART" id="SM00422">
    <property type="entry name" value="HTH_MERR"/>
    <property type="match status" value="1"/>
</dbReference>
<evidence type="ECO:0000256" key="3">
    <source>
        <dbReference type="ARBA" id="ARBA00023125"/>
    </source>
</evidence>
<dbReference type="STRING" id="366602.Caul_3001"/>
<dbReference type="PROSITE" id="PS00552">
    <property type="entry name" value="HTH_MERR_1"/>
    <property type="match status" value="1"/>
</dbReference>
<feature type="region of interest" description="Disordered" evidence="5">
    <location>
        <begin position="18"/>
        <end position="54"/>
    </location>
</feature>
<evidence type="ECO:0000256" key="2">
    <source>
        <dbReference type="ARBA" id="ARBA00023015"/>
    </source>
</evidence>
<evidence type="ECO:0000259" key="6">
    <source>
        <dbReference type="PROSITE" id="PS50937"/>
    </source>
</evidence>
<protein>
    <submittedName>
        <fullName evidence="7">Transcriptional regulator, MerR family</fullName>
    </submittedName>
</protein>
<keyword evidence="2" id="KW-0805">Transcription regulation</keyword>